<protein>
    <submittedName>
        <fullName evidence="1">Predicted protein</fullName>
    </submittedName>
</protein>
<accession>B0CU36</accession>
<organism evidence="2">
    <name type="scientific">Laccaria bicolor (strain S238N-H82 / ATCC MYA-4686)</name>
    <name type="common">Bicoloured deceiver</name>
    <name type="synonym">Laccaria laccata var. bicolor</name>
    <dbReference type="NCBI Taxonomy" id="486041"/>
    <lineage>
        <taxon>Eukaryota</taxon>
        <taxon>Fungi</taxon>
        <taxon>Dikarya</taxon>
        <taxon>Basidiomycota</taxon>
        <taxon>Agaricomycotina</taxon>
        <taxon>Agaricomycetes</taxon>
        <taxon>Agaricomycetidae</taxon>
        <taxon>Agaricales</taxon>
        <taxon>Agaricineae</taxon>
        <taxon>Hydnangiaceae</taxon>
        <taxon>Laccaria</taxon>
    </lineage>
</organism>
<dbReference type="GeneID" id="6070153"/>
<reference evidence="1 2" key="1">
    <citation type="journal article" date="2008" name="Nature">
        <title>The genome of Laccaria bicolor provides insights into mycorrhizal symbiosis.</title>
        <authorList>
            <person name="Martin F."/>
            <person name="Aerts A."/>
            <person name="Ahren D."/>
            <person name="Brun A."/>
            <person name="Danchin E.G.J."/>
            <person name="Duchaussoy F."/>
            <person name="Gibon J."/>
            <person name="Kohler A."/>
            <person name="Lindquist E."/>
            <person name="Pereda V."/>
            <person name="Salamov A."/>
            <person name="Shapiro H.J."/>
            <person name="Wuyts J."/>
            <person name="Blaudez D."/>
            <person name="Buee M."/>
            <person name="Brokstein P."/>
            <person name="Canbaeck B."/>
            <person name="Cohen D."/>
            <person name="Courty P.E."/>
            <person name="Coutinho P.M."/>
            <person name="Delaruelle C."/>
            <person name="Detter J.C."/>
            <person name="Deveau A."/>
            <person name="DiFazio S."/>
            <person name="Duplessis S."/>
            <person name="Fraissinet-Tachet L."/>
            <person name="Lucic E."/>
            <person name="Frey-Klett P."/>
            <person name="Fourrey C."/>
            <person name="Feussner I."/>
            <person name="Gay G."/>
            <person name="Grimwood J."/>
            <person name="Hoegger P.J."/>
            <person name="Jain P."/>
            <person name="Kilaru S."/>
            <person name="Labbe J."/>
            <person name="Lin Y.C."/>
            <person name="Legue V."/>
            <person name="Le Tacon F."/>
            <person name="Marmeisse R."/>
            <person name="Melayah D."/>
            <person name="Montanini B."/>
            <person name="Muratet M."/>
            <person name="Nehls U."/>
            <person name="Niculita-Hirzel H."/>
            <person name="Oudot-Le Secq M.P."/>
            <person name="Peter M."/>
            <person name="Quesneville H."/>
            <person name="Rajashekar B."/>
            <person name="Reich M."/>
            <person name="Rouhier N."/>
            <person name="Schmutz J."/>
            <person name="Yin T."/>
            <person name="Chalot M."/>
            <person name="Henrissat B."/>
            <person name="Kuees U."/>
            <person name="Lucas S."/>
            <person name="Van de Peer Y."/>
            <person name="Podila G.K."/>
            <person name="Polle A."/>
            <person name="Pukkila P.J."/>
            <person name="Richardson P.M."/>
            <person name="Rouze P."/>
            <person name="Sanders I.R."/>
            <person name="Stajich J.E."/>
            <person name="Tunlid A."/>
            <person name="Tuskan G."/>
            <person name="Grigoriev I.V."/>
        </authorList>
    </citation>
    <scope>NUCLEOTIDE SEQUENCE [LARGE SCALE GENOMIC DNA]</scope>
    <source>
        <strain evidence="2">S238N-H82 / ATCC MYA-4686</strain>
    </source>
</reference>
<evidence type="ECO:0000313" key="1">
    <source>
        <dbReference type="EMBL" id="EDR14026.1"/>
    </source>
</evidence>
<dbReference type="HOGENOM" id="CLU_1749980_0_0_1"/>
<keyword evidence="2" id="KW-1185">Reference proteome</keyword>
<dbReference type="Proteomes" id="UP000001194">
    <property type="component" value="Unassembled WGS sequence"/>
</dbReference>
<evidence type="ECO:0000313" key="2">
    <source>
        <dbReference type="Proteomes" id="UP000001194"/>
    </source>
</evidence>
<sequence length="149" mass="17382">MSTYLTKDSSLCSSHIWNFRTLEQTDRPVAAVITHLRDIIVCIRLYLHDSYRFFIFNPHRQPKHPRGPAFVLNDSKETAARYLHELLQSDDSSDGEVEEFHSNSQTFSAHILRMETSERWRLALLSICPCLVILWRPPTPPLLLFWATT</sequence>
<dbReference type="EMBL" id="DS547092">
    <property type="protein sequence ID" value="EDR14026.1"/>
    <property type="molecule type" value="Genomic_DNA"/>
</dbReference>
<proteinExistence type="predicted"/>
<dbReference type="RefSeq" id="XP_001874585.1">
    <property type="nucleotide sequence ID" value="XM_001874550.1"/>
</dbReference>
<name>B0CU36_LACBS</name>
<dbReference type="KEGG" id="lbc:LACBIDRAFT_305382"/>
<dbReference type="InParanoid" id="B0CU36"/>
<gene>
    <name evidence="1" type="ORF">LACBIDRAFT_305382</name>
</gene>
<dbReference type="AlphaFoldDB" id="B0CU36"/>